<keyword evidence="3" id="KW-0813">Transport</keyword>
<proteinExistence type="inferred from homology"/>
<feature type="signal peptide" evidence="5">
    <location>
        <begin position="1"/>
        <end position="26"/>
    </location>
</feature>
<feature type="domain" description="AMIN" evidence="8">
    <location>
        <begin position="33"/>
        <end position="128"/>
    </location>
</feature>
<protein>
    <submittedName>
        <fullName evidence="9">AMIN domain-containing protein</fullName>
    </submittedName>
</protein>
<gene>
    <name evidence="9" type="ORF">HJG54_26680</name>
</gene>
<dbReference type="InterPro" id="IPR038591">
    <property type="entry name" value="NolW-like_sf"/>
</dbReference>
<evidence type="ECO:0000259" key="6">
    <source>
        <dbReference type="Pfam" id="PF00263"/>
    </source>
</evidence>
<evidence type="ECO:0000259" key="7">
    <source>
        <dbReference type="Pfam" id="PF03958"/>
    </source>
</evidence>
<feature type="region of interest" description="Disordered" evidence="4">
    <location>
        <begin position="143"/>
        <end position="173"/>
    </location>
</feature>
<evidence type="ECO:0000256" key="1">
    <source>
        <dbReference type="ARBA" id="ARBA00022729"/>
    </source>
</evidence>
<dbReference type="InterPro" id="IPR050810">
    <property type="entry name" value="Bact_Secretion_Sys_Channel"/>
</dbReference>
<evidence type="ECO:0000256" key="4">
    <source>
        <dbReference type="SAM" id="MobiDB-lite"/>
    </source>
</evidence>
<organism evidence="9">
    <name type="scientific">Leptolyngbya sp. NK1-12</name>
    <dbReference type="NCBI Taxonomy" id="2547451"/>
    <lineage>
        <taxon>Bacteria</taxon>
        <taxon>Bacillati</taxon>
        <taxon>Cyanobacteriota</taxon>
        <taxon>Cyanophyceae</taxon>
        <taxon>Leptolyngbyales</taxon>
        <taxon>Leptolyngbyaceae</taxon>
        <taxon>Leptolyngbya group</taxon>
        <taxon>Leptolyngbya</taxon>
    </lineage>
</organism>
<name>A0AA97ARX4_9CYAN</name>
<feature type="compositionally biased region" description="Low complexity" evidence="4">
    <location>
        <begin position="143"/>
        <end position="168"/>
    </location>
</feature>
<evidence type="ECO:0000256" key="2">
    <source>
        <dbReference type="RuleBase" id="RU004003"/>
    </source>
</evidence>
<evidence type="ECO:0000256" key="5">
    <source>
        <dbReference type="SAM" id="SignalP"/>
    </source>
</evidence>
<dbReference type="Gene3D" id="3.30.1370.120">
    <property type="match status" value="1"/>
</dbReference>
<feature type="domain" description="Type II/III secretion system secretin-like" evidence="6">
    <location>
        <begin position="618"/>
        <end position="788"/>
    </location>
</feature>
<dbReference type="GO" id="GO:0015627">
    <property type="term" value="C:type II protein secretion system complex"/>
    <property type="evidence" value="ECO:0007669"/>
    <property type="project" value="TreeGrafter"/>
</dbReference>
<keyword evidence="1 5" id="KW-0732">Signal</keyword>
<dbReference type="PANTHER" id="PTHR30332:SF17">
    <property type="entry name" value="TYPE IV PILIATION SYSTEM PROTEIN DR_0774-RELATED"/>
    <property type="match status" value="1"/>
</dbReference>
<dbReference type="Pfam" id="PF00263">
    <property type="entry name" value="Secretin"/>
    <property type="match status" value="1"/>
</dbReference>
<sequence length="818" mass="86730">MKRRLGFGSFLSSAAMVLLSAQAAQAAATQITNIQVKPADAGFEVVLETSDGERPQVFTVNRGNALIADLVNTELQLPEGNSFEQANPAPGIRSITVAQLDENSVRVTVDGGNTTPVGQVSQGQNGIVLNVSQATAANSAARAQSAPASAAPQTGSSSAAPAPQVAQANRSRDVLVPNPQITIDGVPAVDGLPEYTPPLLPRAIAPPLGDISVSNIDSSPSEINLGSDEVVPRLVLRDAPARDVLSLLARAAGLNVAYVDGATQAADPQQPDAAPAEVRVSLDIENEPVQNVFNYVLRVAGLDANRVGRTIFVAPRTRGGLPDSARNLITRTLRLNQAEALTAATYLATLGAEARQFFEGGTQVVTTRDEVTGVVRTVEEPRPPRIETVRLNTAPDQVLQGARVLDGLAVTADPRLNSVTLSGEPRQVQMAEAVLAQLDLRQRQVAVNVKIVDVNLLATEDFNTSFSYGDGDFFGVIDRGAAVINVGRYNPPSAQTVNGNTAAPPIIPNPFEGEPFLDPNNRLTIRGGGGGIVQPNGNFDPTDATFLLPSRPLGNNGNPLNPGITDFEQGDPTIITRDPTTGAVTVTQGTNSEITTALPSLFQYPQRFLARLQAQIVSGNAKVLTDPTLVVQEGETANVNLGQEVIGQVDGEVVPVEGGGQPIVSSQIQKVVAGLQLAVEIERVDDNGFVTLRVQPTVTAPIREVDLSTDVLPNRATLLSVRQVQSGRIRLRDNQTLILSGIIQETDRTTVTKVPILGDIPILGALFRSTSRENSRQEVIALVTPKILDDSDFSNFGYRYVPTREVQEILQRRGVQVP</sequence>
<dbReference type="InterPro" id="IPR021731">
    <property type="entry name" value="AMIN_dom"/>
</dbReference>
<evidence type="ECO:0000313" key="9">
    <source>
        <dbReference type="EMBL" id="WNZ26058.1"/>
    </source>
</evidence>
<feature type="chain" id="PRO_5041739441" evidence="5">
    <location>
        <begin position="27"/>
        <end position="818"/>
    </location>
</feature>
<comment type="subcellular location">
    <subcellularLocation>
        <location evidence="3">Cell outer membrane</location>
    </subcellularLocation>
</comment>
<evidence type="ECO:0000256" key="3">
    <source>
        <dbReference type="RuleBase" id="RU004004"/>
    </source>
</evidence>
<dbReference type="GO" id="GO:0009279">
    <property type="term" value="C:cell outer membrane"/>
    <property type="evidence" value="ECO:0007669"/>
    <property type="project" value="UniProtKB-SubCell"/>
</dbReference>
<evidence type="ECO:0000259" key="8">
    <source>
        <dbReference type="Pfam" id="PF11741"/>
    </source>
</evidence>
<accession>A0AA97ARX4</accession>
<dbReference type="RefSeq" id="WP_316432248.1">
    <property type="nucleotide sequence ID" value="NZ_CP053586.1"/>
</dbReference>
<dbReference type="InterPro" id="IPR005644">
    <property type="entry name" value="NolW-like"/>
</dbReference>
<dbReference type="AlphaFoldDB" id="A0AA97ARX4"/>
<dbReference type="GO" id="GO:0009306">
    <property type="term" value="P:protein secretion"/>
    <property type="evidence" value="ECO:0007669"/>
    <property type="project" value="InterPro"/>
</dbReference>
<comment type="similarity">
    <text evidence="2">Belongs to the bacterial secretin family.</text>
</comment>
<reference evidence="9" key="1">
    <citation type="submission" date="2020-05" db="EMBL/GenBank/DDBJ databases">
        <authorList>
            <person name="Zhu T."/>
            <person name="Keshari N."/>
            <person name="Lu X."/>
        </authorList>
    </citation>
    <scope>NUCLEOTIDE SEQUENCE</scope>
    <source>
        <strain evidence="9">NK1-12</strain>
    </source>
</reference>
<dbReference type="Pfam" id="PF11741">
    <property type="entry name" value="AMIN"/>
    <property type="match status" value="1"/>
</dbReference>
<feature type="domain" description="NolW-like" evidence="7">
    <location>
        <begin position="330"/>
        <end position="444"/>
    </location>
</feature>
<dbReference type="InterPro" id="IPR004846">
    <property type="entry name" value="T2SS/T3SS_dom"/>
</dbReference>
<dbReference type="PANTHER" id="PTHR30332">
    <property type="entry name" value="PROBABLE GENERAL SECRETION PATHWAY PROTEIN D"/>
    <property type="match status" value="1"/>
</dbReference>
<dbReference type="Gene3D" id="2.60.40.3500">
    <property type="match status" value="1"/>
</dbReference>
<dbReference type="EMBL" id="CP053586">
    <property type="protein sequence ID" value="WNZ26058.1"/>
    <property type="molecule type" value="Genomic_DNA"/>
</dbReference>
<dbReference type="Pfam" id="PF03958">
    <property type="entry name" value="Secretin_N"/>
    <property type="match status" value="1"/>
</dbReference>